<dbReference type="InterPro" id="IPR003593">
    <property type="entry name" value="AAA+_ATPase"/>
</dbReference>
<protein>
    <submittedName>
        <fullName evidence="6">ABC transporter ATP-binding protein</fullName>
    </submittedName>
</protein>
<reference evidence="6 7" key="1">
    <citation type="journal article" date="2004" name="Extremophiles">
        <title>Halobacillus locisalis sp. nov., a halophilic bacterium isolated from a marine solar saltern of the Yellow Sea in Korea.</title>
        <authorList>
            <person name="Yoon J.H."/>
            <person name="Kang K.H."/>
            <person name="Oh T.K."/>
            <person name="Park Y.H."/>
        </authorList>
    </citation>
    <scope>NUCLEOTIDE SEQUENCE [LARGE SCALE GENOMIC DNA]</scope>
    <source>
        <strain evidence="6 7">KCTC 3788</strain>
    </source>
</reference>
<accession>A0A838CNU3</accession>
<comment type="caution">
    <text evidence="6">The sequence shown here is derived from an EMBL/GenBank/DDBJ whole genome shotgun (WGS) entry which is preliminary data.</text>
</comment>
<dbReference type="Pfam" id="PF00005">
    <property type="entry name" value="ABC_tran"/>
    <property type="match status" value="1"/>
</dbReference>
<gene>
    <name evidence="6" type="ORF">H0266_02095</name>
</gene>
<dbReference type="InterPro" id="IPR017911">
    <property type="entry name" value="MacB-like_ATP-bd"/>
</dbReference>
<sequence>MTIVVERVNKVYQSGEVDIHALREASLNVPDNKIVTILGPSGSGKSTLLNVIGGIDRFDGGSVRVAGQSLENLKDGQLTEFRRTYAGFIFQQYNLIPTLTVEENVEVGKELSQNPLDMKDTLEKVGMWDKKDKFPYQLSGGEQQRVAIARALIKNPTFLLCDEPTGALDEETGKNILRLLKYVNETYGTTVLIITHNQGIGDMAHKVIRMSSGEIVEEYENENPIEPEKVTWA</sequence>
<dbReference type="CDD" id="cd03255">
    <property type="entry name" value="ABC_MJ0796_LolCDE_FtsE"/>
    <property type="match status" value="1"/>
</dbReference>
<dbReference type="FunFam" id="3.40.50.300:FF:000032">
    <property type="entry name" value="Export ABC transporter ATP-binding protein"/>
    <property type="match status" value="1"/>
</dbReference>
<evidence type="ECO:0000313" key="7">
    <source>
        <dbReference type="Proteomes" id="UP000571017"/>
    </source>
</evidence>
<dbReference type="EMBL" id="JACEFG010000001">
    <property type="protein sequence ID" value="MBA2173680.1"/>
    <property type="molecule type" value="Genomic_DNA"/>
</dbReference>
<dbReference type="GO" id="GO:0098796">
    <property type="term" value="C:membrane protein complex"/>
    <property type="evidence" value="ECO:0007669"/>
    <property type="project" value="UniProtKB-ARBA"/>
</dbReference>
<dbReference type="InterPro" id="IPR003439">
    <property type="entry name" value="ABC_transporter-like_ATP-bd"/>
</dbReference>
<dbReference type="GO" id="GO:0016887">
    <property type="term" value="F:ATP hydrolysis activity"/>
    <property type="evidence" value="ECO:0007669"/>
    <property type="project" value="InterPro"/>
</dbReference>
<dbReference type="InterPro" id="IPR027417">
    <property type="entry name" value="P-loop_NTPase"/>
</dbReference>
<keyword evidence="7" id="KW-1185">Reference proteome</keyword>
<dbReference type="AlphaFoldDB" id="A0A838CNU3"/>
<dbReference type="InterPro" id="IPR017871">
    <property type="entry name" value="ABC_transporter-like_CS"/>
</dbReference>
<keyword evidence="3" id="KW-0547">Nucleotide-binding</keyword>
<evidence type="ECO:0000256" key="1">
    <source>
        <dbReference type="ARBA" id="ARBA00005417"/>
    </source>
</evidence>
<dbReference type="PANTHER" id="PTHR42798:SF2">
    <property type="entry name" value="ABC TRANSPORTER ATP-BINDING PROTEIN MG467-RELATED"/>
    <property type="match status" value="1"/>
</dbReference>
<evidence type="ECO:0000256" key="3">
    <source>
        <dbReference type="ARBA" id="ARBA00022741"/>
    </source>
</evidence>
<name>A0A838CNU3_9BACI</name>
<dbReference type="SUPFAM" id="SSF52540">
    <property type="entry name" value="P-loop containing nucleoside triphosphate hydrolases"/>
    <property type="match status" value="1"/>
</dbReference>
<dbReference type="Proteomes" id="UP000571017">
    <property type="component" value="Unassembled WGS sequence"/>
</dbReference>
<evidence type="ECO:0000256" key="4">
    <source>
        <dbReference type="ARBA" id="ARBA00022840"/>
    </source>
</evidence>
<keyword evidence="2" id="KW-0813">Transport</keyword>
<dbReference type="RefSeq" id="WP_181470724.1">
    <property type="nucleotide sequence ID" value="NZ_JACEFG010000001.1"/>
</dbReference>
<dbReference type="PROSITE" id="PS00211">
    <property type="entry name" value="ABC_TRANSPORTER_1"/>
    <property type="match status" value="1"/>
</dbReference>
<feature type="domain" description="ABC transporter" evidence="5">
    <location>
        <begin position="6"/>
        <end position="233"/>
    </location>
</feature>
<dbReference type="GO" id="GO:0005524">
    <property type="term" value="F:ATP binding"/>
    <property type="evidence" value="ECO:0007669"/>
    <property type="project" value="UniProtKB-KW"/>
</dbReference>
<dbReference type="PROSITE" id="PS50893">
    <property type="entry name" value="ABC_TRANSPORTER_2"/>
    <property type="match status" value="1"/>
</dbReference>
<organism evidence="6 7">
    <name type="scientific">Halobacillus locisalis</name>
    <dbReference type="NCBI Taxonomy" id="220753"/>
    <lineage>
        <taxon>Bacteria</taxon>
        <taxon>Bacillati</taxon>
        <taxon>Bacillota</taxon>
        <taxon>Bacilli</taxon>
        <taxon>Bacillales</taxon>
        <taxon>Bacillaceae</taxon>
        <taxon>Halobacillus</taxon>
    </lineage>
</organism>
<evidence type="ECO:0000256" key="2">
    <source>
        <dbReference type="ARBA" id="ARBA00022448"/>
    </source>
</evidence>
<dbReference type="Gene3D" id="3.40.50.300">
    <property type="entry name" value="P-loop containing nucleotide triphosphate hydrolases"/>
    <property type="match status" value="1"/>
</dbReference>
<dbReference type="PANTHER" id="PTHR42798">
    <property type="entry name" value="LIPOPROTEIN-RELEASING SYSTEM ATP-BINDING PROTEIN LOLD"/>
    <property type="match status" value="1"/>
</dbReference>
<comment type="similarity">
    <text evidence="1">Belongs to the ABC transporter superfamily.</text>
</comment>
<dbReference type="SMART" id="SM00382">
    <property type="entry name" value="AAA"/>
    <property type="match status" value="1"/>
</dbReference>
<dbReference type="GO" id="GO:0022857">
    <property type="term" value="F:transmembrane transporter activity"/>
    <property type="evidence" value="ECO:0007669"/>
    <property type="project" value="UniProtKB-ARBA"/>
</dbReference>
<keyword evidence="4 6" id="KW-0067">ATP-binding</keyword>
<evidence type="ECO:0000313" key="6">
    <source>
        <dbReference type="EMBL" id="MBA2173680.1"/>
    </source>
</evidence>
<proteinExistence type="inferred from homology"/>
<evidence type="ECO:0000259" key="5">
    <source>
        <dbReference type="PROSITE" id="PS50893"/>
    </source>
</evidence>